<feature type="non-terminal residue" evidence="1">
    <location>
        <position position="1"/>
    </location>
</feature>
<evidence type="ECO:0000313" key="2">
    <source>
        <dbReference type="Proteomes" id="UP000265520"/>
    </source>
</evidence>
<name>A0A392TWA5_9FABA</name>
<comment type="caution">
    <text evidence="1">The sequence shown here is derived from an EMBL/GenBank/DDBJ whole genome shotgun (WGS) entry which is preliminary data.</text>
</comment>
<dbReference type="AlphaFoldDB" id="A0A392TWA5"/>
<reference evidence="1 2" key="1">
    <citation type="journal article" date="2018" name="Front. Plant Sci.">
        <title>Red Clover (Trifolium pratense) and Zigzag Clover (T. medium) - A Picture of Genomic Similarities and Differences.</title>
        <authorList>
            <person name="Dluhosova J."/>
            <person name="Istvanek J."/>
            <person name="Nedelnik J."/>
            <person name="Repkova J."/>
        </authorList>
    </citation>
    <scope>NUCLEOTIDE SEQUENCE [LARGE SCALE GENOMIC DNA]</scope>
    <source>
        <strain evidence="2">cv. 10/8</strain>
        <tissue evidence="1">Leaf</tissue>
    </source>
</reference>
<protein>
    <submittedName>
        <fullName evidence="1">Uncharacterized protein</fullName>
    </submittedName>
</protein>
<accession>A0A392TWA5</accession>
<organism evidence="1 2">
    <name type="scientific">Trifolium medium</name>
    <dbReference type="NCBI Taxonomy" id="97028"/>
    <lineage>
        <taxon>Eukaryota</taxon>
        <taxon>Viridiplantae</taxon>
        <taxon>Streptophyta</taxon>
        <taxon>Embryophyta</taxon>
        <taxon>Tracheophyta</taxon>
        <taxon>Spermatophyta</taxon>
        <taxon>Magnoliopsida</taxon>
        <taxon>eudicotyledons</taxon>
        <taxon>Gunneridae</taxon>
        <taxon>Pentapetalae</taxon>
        <taxon>rosids</taxon>
        <taxon>fabids</taxon>
        <taxon>Fabales</taxon>
        <taxon>Fabaceae</taxon>
        <taxon>Papilionoideae</taxon>
        <taxon>50 kb inversion clade</taxon>
        <taxon>NPAAA clade</taxon>
        <taxon>Hologalegina</taxon>
        <taxon>IRL clade</taxon>
        <taxon>Trifolieae</taxon>
        <taxon>Trifolium</taxon>
    </lineage>
</organism>
<evidence type="ECO:0000313" key="1">
    <source>
        <dbReference type="EMBL" id="MCI65392.1"/>
    </source>
</evidence>
<sequence length="62" mass="7236">DLRGYSWRLSHQETLFLQCLLRLRREMVANIPFINSVEAAKQQSQDVTSALFDETWIVKGII</sequence>
<proteinExistence type="predicted"/>
<dbReference type="Proteomes" id="UP000265520">
    <property type="component" value="Unassembled WGS sequence"/>
</dbReference>
<keyword evidence="2" id="KW-1185">Reference proteome</keyword>
<dbReference type="EMBL" id="LXQA010674955">
    <property type="protein sequence ID" value="MCI65392.1"/>
    <property type="molecule type" value="Genomic_DNA"/>
</dbReference>